<dbReference type="PANTHER" id="PTHR34071:SF2">
    <property type="entry name" value="FLAVIN-NUCLEOTIDE-BINDING PROTEIN"/>
    <property type="match status" value="1"/>
</dbReference>
<sequence>MSTEPQQLHRLTRKTDRGGDRALLDEVLDEAMVGMLSTVVDGWPWSVPLLFARIGDDVIVHGSTGAGMLRHVAAGAAVTLTAFVVDGLVVSDTLFDHSANYRAVVVRGVLQPVDDPATALTALSDRIVPGRSAETTAILPKELAATIALRLPVEDGKWIANARTGGPGVETDDWTGVIPMRTVYDSPITYTGRDADVPASVSQLAR</sequence>
<dbReference type="InterPro" id="IPR012349">
    <property type="entry name" value="Split_barrel_FMN-bd"/>
</dbReference>
<dbReference type="Pfam" id="PF12900">
    <property type="entry name" value="Pyridox_ox_2"/>
    <property type="match status" value="1"/>
</dbReference>
<keyword evidence="2" id="KW-1185">Reference proteome</keyword>
<dbReference type="PANTHER" id="PTHR34071">
    <property type="entry name" value="5-NITROIMIDAZOLE ANTIBIOTICS RESISTANCE PROTEIN, NIMA-FAMILY-RELATED PROTEIN-RELATED"/>
    <property type="match status" value="1"/>
</dbReference>
<dbReference type="STRING" id="410332.SAMN04488550_2454"/>
<evidence type="ECO:0008006" key="3">
    <source>
        <dbReference type="Google" id="ProtNLM"/>
    </source>
</evidence>
<gene>
    <name evidence="1" type="ORF">GM1_003_02110</name>
</gene>
<comment type="caution">
    <text evidence="1">The sequence shown here is derived from an EMBL/GenBank/DDBJ whole genome shotgun (WGS) entry which is preliminary data.</text>
</comment>
<evidence type="ECO:0000313" key="1">
    <source>
        <dbReference type="EMBL" id="GAC78472.1"/>
    </source>
</evidence>
<accession>M3UT36</accession>
<organism evidence="1 2">
    <name type="scientific">Gordonia malaquae NBRC 108250</name>
    <dbReference type="NCBI Taxonomy" id="1223542"/>
    <lineage>
        <taxon>Bacteria</taxon>
        <taxon>Bacillati</taxon>
        <taxon>Actinomycetota</taxon>
        <taxon>Actinomycetes</taxon>
        <taxon>Mycobacteriales</taxon>
        <taxon>Gordoniaceae</taxon>
        <taxon>Gordonia</taxon>
    </lineage>
</organism>
<dbReference type="Proteomes" id="UP000035009">
    <property type="component" value="Unassembled WGS sequence"/>
</dbReference>
<evidence type="ECO:0000313" key="2">
    <source>
        <dbReference type="Proteomes" id="UP000035009"/>
    </source>
</evidence>
<dbReference type="SUPFAM" id="SSF50475">
    <property type="entry name" value="FMN-binding split barrel"/>
    <property type="match status" value="1"/>
</dbReference>
<dbReference type="EMBL" id="BAOP01000003">
    <property type="protein sequence ID" value="GAC78472.1"/>
    <property type="molecule type" value="Genomic_DNA"/>
</dbReference>
<dbReference type="InterPro" id="IPR024747">
    <property type="entry name" value="Pyridox_Oxase-rel"/>
</dbReference>
<dbReference type="eggNOG" id="COG3467">
    <property type="taxonomic scope" value="Bacteria"/>
</dbReference>
<dbReference type="RefSeq" id="WP_008376487.1">
    <property type="nucleotide sequence ID" value="NZ_BAOP01000003.1"/>
</dbReference>
<protein>
    <recommendedName>
        <fullName evidence="3">Pyridoxamine 5'-phosphate oxidase putative domain-containing protein</fullName>
    </recommendedName>
</protein>
<dbReference type="OrthoDB" id="116031at2"/>
<dbReference type="AlphaFoldDB" id="M3UT36"/>
<reference evidence="1 2" key="1">
    <citation type="submission" date="2013-02" db="EMBL/GenBank/DDBJ databases">
        <title>Whole genome shotgun sequence of Gordonia malaquae NBRC 108250.</title>
        <authorList>
            <person name="Yoshida I."/>
            <person name="Hosoyama A."/>
            <person name="Tsuchikane K."/>
            <person name="Ando Y."/>
            <person name="Baba S."/>
            <person name="Ohji S."/>
            <person name="Hamada M."/>
            <person name="Tamura T."/>
            <person name="Yamazoe A."/>
            <person name="Yamazaki S."/>
            <person name="Fujita N."/>
        </authorList>
    </citation>
    <scope>NUCLEOTIDE SEQUENCE [LARGE SCALE GENOMIC DNA]</scope>
    <source>
        <strain evidence="1 2">NBRC 108250</strain>
    </source>
</reference>
<proteinExistence type="predicted"/>
<name>M3UT36_GORML</name>
<dbReference type="Gene3D" id="2.30.110.10">
    <property type="entry name" value="Electron Transport, Fmn-binding Protein, Chain A"/>
    <property type="match status" value="1"/>
</dbReference>